<evidence type="ECO:0000256" key="2">
    <source>
        <dbReference type="ARBA" id="ARBA00023015"/>
    </source>
</evidence>
<feature type="domain" description="RNA polymerase sigma factor 70 region 4 type 2" evidence="6">
    <location>
        <begin position="84"/>
        <end position="136"/>
    </location>
</feature>
<sequence length="145" mass="16155">MRNNEDASDAMQETFLRVLSASRSTLIENPQAYLYQVAKNVANRTLGRAAKDAGLFLSFDVSELHIADDAPCQERIVSGRQCLLLLAQAIAELPNRCQQVFILSRLHGMPNGEIAAELGITRNMVEKHIIKALLHCRNVRLKINS</sequence>
<dbReference type="PANTHER" id="PTHR43133">
    <property type="entry name" value="RNA POLYMERASE ECF-TYPE SIGMA FACTO"/>
    <property type="match status" value="1"/>
</dbReference>
<evidence type="ECO:0000259" key="5">
    <source>
        <dbReference type="Pfam" id="PF04542"/>
    </source>
</evidence>
<dbReference type="InterPro" id="IPR007627">
    <property type="entry name" value="RNA_pol_sigma70_r2"/>
</dbReference>
<accession>A0ABU1MBE3</accession>
<dbReference type="Gene3D" id="1.10.10.10">
    <property type="entry name" value="Winged helix-like DNA-binding domain superfamily/Winged helix DNA-binding domain"/>
    <property type="match status" value="1"/>
</dbReference>
<dbReference type="InterPro" id="IPR013324">
    <property type="entry name" value="RNA_pol_sigma_r3/r4-like"/>
</dbReference>
<name>A0ABU1MBE3_9HYPH</name>
<feature type="domain" description="RNA polymerase sigma-70 region 2" evidence="5">
    <location>
        <begin position="2"/>
        <end position="49"/>
    </location>
</feature>
<dbReference type="SUPFAM" id="SSF88659">
    <property type="entry name" value="Sigma3 and sigma4 domains of RNA polymerase sigma factors"/>
    <property type="match status" value="1"/>
</dbReference>
<evidence type="ECO:0000259" key="6">
    <source>
        <dbReference type="Pfam" id="PF08281"/>
    </source>
</evidence>
<dbReference type="RefSeq" id="WP_310014095.1">
    <property type="nucleotide sequence ID" value="NZ_JAVDQT010000005.1"/>
</dbReference>
<evidence type="ECO:0000313" key="8">
    <source>
        <dbReference type="Proteomes" id="UP001184614"/>
    </source>
</evidence>
<dbReference type="InterPro" id="IPR013249">
    <property type="entry name" value="RNA_pol_sigma70_r4_t2"/>
</dbReference>
<proteinExistence type="inferred from homology"/>
<dbReference type="InterPro" id="IPR036388">
    <property type="entry name" value="WH-like_DNA-bd_sf"/>
</dbReference>
<reference evidence="7 8" key="1">
    <citation type="submission" date="2023-07" db="EMBL/GenBank/DDBJ databases">
        <title>Sorghum-associated microbial communities from plants grown in Nebraska, USA.</title>
        <authorList>
            <person name="Schachtman D."/>
        </authorList>
    </citation>
    <scope>NUCLEOTIDE SEQUENCE [LARGE SCALE GENOMIC DNA]</scope>
    <source>
        <strain evidence="7 8">DS1730</strain>
    </source>
</reference>
<comment type="caution">
    <text evidence="7">The sequence shown here is derived from an EMBL/GenBank/DDBJ whole genome shotgun (WGS) entry which is preliminary data.</text>
</comment>
<dbReference type="PANTHER" id="PTHR43133:SF63">
    <property type="entry name" value="RNA POLYMERASE SIGMA FACTOR FECI-RELATED"/>
    <property type="match status" value="1"/>
</dbReference>
<dbReference type="Proteomes" id="UP001184614">
    <property type="component" value="Unassembled WGS sequence"/>
</dbReference>
<protein>
    <submittedName>
        <fullName evidence="7">RNA polymerase sigma-70 factor (ECF subfamily)</fullName>
    </submittedName>
</protein>
<dbReference type="Gene3D" id="1.10.1740.10">
    <property type="match status" value="1"/>
</dbReference>
<dbReference type="EMBL" id="JAVDQT010000005">
    <property type="protein sequence ID" value="MDR6433361.1"/>
    <property type="molecule type" value="Genomic_DNA"/>
</dbReference>
<keyword evidence="3" id="KW-0731">Sigma factor</keyword>
<evidence type="ECO:0000256" key="4">
    <source>
        <dbReference type="ARBA" id="ARBA00023163"/>
    </source>
</evidence>
<evidence type="ECO:0000256" key="3">
    <source>
        <dbReference type="ARBA" id="ARBA00023082"/>
    </source>
</evidence>
<dbReference type="Pfam" id="PF08281">
    <property type="entry name" value="Sigma70_r4_2"/>
    <property type="match status" value="1"/>
</dbReference>
<keyword evidence="4" id="KW-0804">Transcription</keyword>
<dbReference type="InterPro" id="IPR014284">
    <property type="entry name" value="RNA_pol_sigma-70_dom"/>
</dbReference>
<organism evidence="7 8">
    <name type="scientific">Brucella pseudogrignonensis</name>
    <dbReference type="NCBI Taxonomy" id="419475"/>
    <lineage>
        <taxon>Bacteria</taxon>
        <taxon>Pseudomonadati</taxon>
        <taxon>Pseudomonadota</taxon>
        <taxon>Alphaproteobacteria</taxon>
        <taxon>Hyphomicrobiales</taxon>
        <taxon>Brucellaceae</taxon>
        <taxon>Brucella/Ochrobactrum group</taxon>
        <taxon>Brucella</taxon>
    </lineage>
</organism>
<dbReference type="SUPFAM" id="SSF88946">
    <property type="entry name" value="Sigma2 domain of RNA polymerase sigma factors"/>
    <property type="match status" value="1"/>
</dbReference>
<dbReference type="InterPro" id="IPR013325">
    <property type="entry name" value="RNA_pol_sigma_r2"/>
</dbReference>
<evidence type="ECO:0000313" key="7">
    <source>
        <dbReference type="EMBL" id="MDR6433361.1"/>
    </source>
</evidence>
<dbReference type="NCBIfam" id="TIGR02937">
    <property type="entry name" value="sigma70-ECF"/>
    <property type="match status" value="1"/>
</dbReference>
<keyword evidence="8" id="KW-1185">Reference proteome</keyword>
<comment type="similarity">
    <text evidence="1">Belongs to the sigma-70 factor family. ECF subfamily.</text>
</comment>
<evidence type="ECO:0000256" key="1">
    <source>
        <dbReference type="ARBA" id="ARBA00010641"/>
    </source>
</evidence>
<dbReference type="InterPro" id="IPR039425">
    <property type="entry name" value="RNA_pol_sigma-70-like"/>
</dbReference>
<keyword evidence="2" id="KW-0805">Transcription regulation</keyword>
<dbReference type="Pfam" id="PF04542">
    <property type="entry name" value="Sigma70_r2"/>
    <property type="match status" value="1"/>
</dbReference>
<gene>
    <name evidence="7" type="ORF">J2782_003107</name>
</gene>